<dbReference type="EMBL" id="LR796300">
    <property type="protein sequence ID" value="CAB4135384.1"/>
    <property type="molecule type" value="Genomic_DNA"/>
</dbReference>
<reference evidence="1" key="1">
    <citation type="submission" date="2020-04" db="EMBL/GenBank/DDBJ databases">
        <authorList>
            <person name="Chiriac C."/>
            <person name="Salcher M."/>
            <person name="Ghai R."/>
            <person name="Kavagutti S V."/>
        </authorList>
    </citation>
    <scope>NUCLEOTIDE SEQUENCE</scope>
</reference>
<organism evidence="1">
    <name type="scientific">uncultured Caudovirales phage</name>
    <dbReference type="NCBI Taxonomy" id="2100421"/>
    <lineage>
        <taxon>Viruses</taxon>
        <taxon>Duplodnaviria</taxon>
        <taxon>Heunggongvirae</taxon>
        <taxon>Uroviricota</taxon>
        <taxon>Caudoviricetes</taxon>
        <taxon>Peduoviridae</taxon>
        <taxon>Maltschvirus</taxon>
        <taxon>Maltschvirus maltsch</taxon>
    </lineage>
</organism>
<sequence>MLANETLKASGTLHIVVTDHAGNIKEEQKITNLVVTVGKEFVASRMIGVASNVMSHLAIGTGTTAAVVGNTTLENELTRVALASSLASSNTVIYSAGFGLGVGTGAITEAGIFNAASSGTMLCRTVFSVINKGILDSMVITWTITIS</sequence>
<name>A0A6J5LLG1_9CAUD</name>
<protein>
    <submittedName>
        <fullName evidence="1">Uncharacterized protein</fullName>
    </submittedName>
</protein>
<evidence type="ECO:0000313" key="1">
    <source>
        <dbReference type="EMBL" id="CAB4135384.1"/>
    </source>
</evidence>
<gene>
    <name evidence="1" type="ORF">UFOVP285_12</name>
</gene>
<accession>A0A6J5LLG1</accession>
<proteinExistence type="predicted"/>